<dbReference type="AlphaFoldDB" id="A0A426Y674"/>
<name>A0A426Y674_ENSVE</name>
<reference evidence="1 2" key="1">
    <citation type="journal article" date="2014" name="Agronomy (Basel)">
        <title>A Draft Genome Sequence for Ensete ventricosum, the Drought-Tolerant Tree Against Hunger.</title>
        <authorList>
            <person name="Harrison J."/>
            <person name="Moore K.A."/>
            <person name="Paszkiewicz K."/>
            <person name="Jones T."/>
            <person name="Grant M."/>
            <person name="Ambacheew D."/>
            <person name="Muzemil S."/>
            <person name="Studholme D.J."/>
        </authorList>
    </citation>
    <scope>NUCLEOTIDE SEQUENCE [LARGE SCALE GENOMIC DNA]</scope>
</reference>
<evidence type="ECO:0000313" key="1">
    <source>
        <dbReference type="EMBL" id="RRT47268.1"/>
    </source>
</evidence>
<evidence type="ECO:0000313" key="2">
    <source>
        <dbReference type="Proteomes" id="UP000287651"/>
    </source>
</evidence>
<protein>
    <submittedName>
        <fullName evidence="1">Uncharacterized protein</fullName>
    </submittedName>
</protein>
<organism evidence="1 2">
    <name type="scientific">Ensete ventricosum</name>
    <name type="common">Abyssinian banana</name>
    <name type="synonym">Musa ensete</name>
    <dbReference type="NCBI Taxonomy" id="4639"/>
    <lineage>
        <taxon>Eukaryota</taxon>
        <taxon>Viridiplantae</taxon>
        <taxon>Streptophyta</taxon>
        <taxon>Embryophyta</taxon>
        <taxon>Tracheophyta</taxon>
        <taxon>Spermatophyta</taxon>
        <taxon>Magnoliopsida</taxon>
        <taxon>Liliopsida</taxon>
        <taxon>Zingiberales</taxon>
        <taxon>Musaceae</taxon>
        <taxon>Ensete</taxon>
    </lineage>
</organism>
<dbReference type="Proteomes" id="UP000287651">
    <property type="component" value="Unassembled WGS sequence"/>
</dbReference>
<accession>A0A426Y674</accession>
<gene>
    <name evidence="1" type="ORF">B296_00053844</name>
</gene>
<sequence length="251" mass="28335">MEFGPRVQEGPNAGSSKSARADAWLGSDSVSVAVIPSFSAPGDSGTADALAAMRSLFNVDSNVTTRWLLKVRKNYFIHLEYELHVPLLGERPYNAFPCGFNLLIDALEARLRFSLHHVIEACLEQWRISPSQRVPNSWRYLVAFLWECYVSGISATRELIMACFRLSRGQAGYYLVTRSEFHVSGALSSNKRWKSHFFFISYRRGWSFLTEWTSRRVSSSVPVLSADETKLVEILRGILSVSRGVKDMNEA</sequence>
<comment type="caution">
    <text evidence="1">The sequence shown here is derived from an EMBL/GenBank/DDBJ whole genome shotgun (WGS) entry which is preliminary data.</text>
</comment>
<proteinExistence type="predicted"/>
<dbReference type="EMBL" id="AMZH03014653">
    <property type="protein sequence ID" value="RRT47268.1"/>
    <property type="molecule type" value="Genomic_DNA"/>
</dbReference>